<dbReference type="PROSITE" id="PS00551">
    <property type="entry name" value="MOLYBDOPTERIN_PROK_1"/>
    <property type="match status" value="1"/>
</dbReference>
<dbReference type="GO" id="GO:0030151">
    <property type="term" value="F:molybdenum ion binding"/>
    <property type="evidence" value="ECO:0007669"/>
    <property type="project" value="TreeGrafter"/>
</dbReference>
<reference evidence="10" key="1">
    <citation type="submission" date="2020-06" db="EMBL/GenBank/DDBJ databases">
        <title>Legume-microbial interactions unlock mineral nutrients during tropical forest succession.</title>
        <authorList>
            <person name="Epihov D.Z."/>
        </authorList>
    </citation>
    <scope>NUCLEOTIDE SEQUENCE [LARGE SCALE GENOMIC DNA]</scope>
    <source>
        <strain evidence="10">Pan2503</strain>
    </source>
</reference>
<dbReference type="GO" id="GO:0009055">
    <property type="term" value="F:electron transfer activity"/>
    <property type="evidence" value="ECO:0007669"/>
    <property type="project" value="TreeGrafter"/>
</dbReference>
<dbReference type="AlphaFoldDB" id="A0A7V8SXH6"/>
<dbReference type="FunFam" id="3.30.200.210:FF:000003">
    <property type="entry name" value="Formate dehydrogenase-N subunit alpha"/>
    <property type="match status" value="1"/>
</dbReference>
<dbReference type="Gene3D" id="3.40.50.740">
    <property type="match status" value="1"/>
</dbReference>
<comment type="subcellular location">
    <subcellularLocation>
        <location evidence="2">Cell envelope</location>
    </subcellularLocation>
</comment>
<dbReference type="EMBL" id="JACDQQ010001309">
    <property type="protein sequence ID" value="MBA0086008.1"/>
    <property type="molecule type" value="Genomic_DNA"/>
</dbReference>
<feature type="non-terminal residue" evidence="10">
    <location>
        <position position="1"/>
    </location>
</feature>
<evidence type="ECO:0000313" key="11">
    <source>
        <dbReference type="Proteomes" id="UP000567293"/>
    </source>
</evidence>
<keyword evidence="11" id="KW-1185">Reference proteome</keyword>
<comment type="similarity">
    <text evidence="3">Belongs to the prokaryotic molybdopterin-containing oxidoreductase family.</text>
</comment>
<sequence length="158" mass="17552">LKISRTTQTRSTCPYCSVSCGIIIHSIGDGAKNVTPQVVHVEGDPDHPINRGTLCPKGASLLQDIVNDRRLLKPQVRRPGSDHWEDISWDQAIDEIATRTKALRDADFIEQDKNGKTVNRWESLAFAGGCTDTNEFNYLVVKSMRAMGVTCLENQARV</sequence>
<evidence type="ECO:0000256" key="7">
    <source>
        <dbReference type="ARBA" id="ARBA00023004"/>
    </source>
</evidence>
<dbReference type="GO" id="GO:0030313">
    <property type="term" value="C:cell envelope"/>
    <property type="evidence" value="ECO:0007669"/>
    <property type="project" value="UniProtKB-SubCell"/>
</dbReference>
<name>A0A7V8SXH6_9BACT</name>
<evidence type="ECO:0000256" key="5">
    <source>
        <dbReference type="ARBA" id="ARBA00022723"/>
    </source>
</evidence>
<dbReference type="InterPro" id="IPR027467">
    <property type="entry name" value="MopterinOxRdtase_cofactor_BS"/>
</dbReference>
<comment type="caution">
    <text evidence="10">The sequence shown here is derived from an EMBL/GenBank/DDBJ whole genome shotgun (WGS) entry which is preliminary data.</text>
</comment>
<dbReference type="Pfam" id="PF04879">
    <property type="entry name" value="Molybdop_Fe4S4"/>
    <property type="match status" value="1"/>
</dbReference>
<dbReference type="GO" id="GO:0051539">
    <property type="term" value="F:4 iron, 4 sulfur cluster binding"/>
    <property type="evidence" value="ECO:0007669"/>
    <property type="project" value="UniProtKB-KW"/>
</dbReference>
<dbReference type="SUPFAM" id="SSF53706">
    <property type="entry name" value="Formate dehydrogenase/DMSO reductase, domains 1-3"/>
    <property type="match status" value="1"/>
</dbReference>
<keyword evidence="8" id="KW-0411">Iron-sulfur</keyword>
<dbReference type="PANTHER" id="PTHR43598:SF1">
    <property type="entry name" value="FORMATE DEHYDROGENASE-O MAJOR SUBUNIT"/>
    <property type="match status" value="1"/>
</dbReference>
<dbReference type="PANTHER" id="PTHR43598">
    <property type="entry name" value="TUNGSTEN-CONTAINING FORMYLMETHANOFURAN DEHYDROGENASE 2 SUBUNIT B"/>
    <property type="match status" value="1"/>
</dbReference>
<gene>
    <name evidence="10" type="ORF">HRJ53_13500</name>
</gene>
<evidence type="ECO:0000256" key="1">
    <source>
        <dbReference type="ARBA" id="ARBA00001966"/>
    </source>
</evidence>
<keyword evidence="5" id="KW-0479">Metal-binding</keyword>
<keyword evidence="4" id="KW-0004">4Fe-4S</keyword>
<keyword evidence="6" id="KW-0560">Oxidoreductase</keyword>
<dbReference type="InterPro" id="IPR006963">
    <property type="entry name" value="Mopterin_OxRdtase_4Fe-4S_dom"/>
</dbReference>
<accession>A0A7V8SXH6</accession>
<evidence type="ECO:0000256" key="6">
    <source>
        <dbReference type="ARBA" id="ARBA00023002"/>
    </source>
</evidence>
<evidence type="ECO:0000256" key="8">
    <source>
        <dbReference type="ARBA" id="ARBA00023014"/>
    </source>
</evidence>
<protein>
    <submittedName>
        <fullName evidence="10">Formate dehydrogenase</fullName>
    </submittedName>
</protein>
<evidence type="ECO:0000256" key="3">
    <source>
        <dbReference type="ARBA" id="ARBA00010312"/>
    </source>
</evidence>
<evidence type="ECO:0000256" key="4">
    <source>
        <dbReference type="ARBA" id="ARBA00022485"/>
    </source>
</evidence>
<evidence type="ECO:0000259" key="9">
    <source>
        <dbReference type="PROSITE" id="PS51669"/>
    </source>
</evidence>
<dbReference type="Gene3D" id="2.20.25.90">
    <property type="entry name" value="ADC-like domains"/>
    <property type="match status" value="1"/>
</dbReference>
<dbReference type="GO" id="GO:0009061">
    <property type="term" value="P:anaerobic respiration"/>
    <property type="evidence" value="ECO:0007669"/>
    <property type="project" value="TreeGrafter"/>
</dbReference>
<comment type="cofactor">
    <cofactor evidence="1">
        <name>[4Fe-4S] cluster</name>
        <dbReference type="ChEBI" id="CHEBI:49883"/>
    </cofactor>
</comment>
<dbReference type="GO" id="GO:0016491">
    <property type="term" value="F:oxidoreductase activity"/>
    <property type="evidence" value="ECO:0007669"/>
    <property type="project" value="UniProtKB-KW"/>
</dbReference>
<dbReference type="Proteomes" id="UP000567293">
    <property type="component" value="Unassembled WGS sequence"/>
</dbReference>
<keyword evidence="7" id="KW-0408">Iron</keyword>
<proteinExistence type="inferred from homology"/>
<evidence type="ECO:0000313" key="10">
    <source>
        <dbReference type="EMBL" id="MBA0086008.1"/>
    </source>
</evidence>
<organism evidence="10 11">
    <name type="scientific">Candidatus Acidiferrum panamense</name>
    <dbReference type="NCBI Taxonomy" id="2741543"/>
    <lineage>
        <taxon>Bacteria</taxon>
        <taxon>Pseudomonadati</taxon>
        <taxon>Acidobacteriota</taxon>
        <taxon>Terriglobia</taxon>
        <taxon>Candidatus Acidiferrales</taxon>
        <taxon>Candidatus Acidiferrum</taxon>
    </lineage>
</organism>
<evidence type="ECO:0000256" key="2">
    <source>
        <dbReference type="ARBA" id="ARBA00004196"/>
    </source>
</evidence>
<dbReference type="PROSITE" id="PS51669">
    <property type="entry name" value="4FE4S_MOW_BIS_MGD"/>
    <property type="match status" value="1"/>
</dbReference>
<feature type="domain" description="4Fe-4S Mo/W bis-MGD-type" evidence="9">
    <location>
        <begin position="6"/>
        <end position="69"/>
    </location>
</feature>
<dbReference type="SMART" id="SM00926">
    <property type="entry name" value="Molybdop_Fe4S4"/>
    <property type="match status" value="1"/>
</dbReference>